<accession>A0AAU7JF36</accession>
<dbReference type="PANTHER" id="PTHR12526">
    <property type="entry name" value="GLYCOSYLTRANSFERASE"/>
    <property type="match status" value="1"/>
</dbReference>
<dbReference type="InterPro" id="IPR001296">
    <property type="entry name" value="Glyco_trans_1"/>
</dbReference>
<dbReference type="CDD" id="cd03819">
    <property type="entry name" value="GT4_WavL-like"/>
    <property type="match status" value="1"/>
</dbReference>
<sequence>MKRQGPSTAFAGRNLSPLAGCTILQVVPELEAGGVERTTVDIAEGLAASGARALVATSGGRLVAELQAKGGIWIPFPARTKNPVAMLANARRLRAICLDEGVDILHARSRAPAWSSLMACRALRLPFVTTYAGSYSGRSAVKVLYNSVMARGDAVIANSSYTADLIARQHPFARDRVRVIHRGTDLRAFSPHAVEPERVERIRRDWGVQPHQRVVLLAARLTAWKGQKVLIEAAKRLVDRGVQDIAIVLAGDPQGRDGYVRELDALTEKLGLKGIVHRAGHCVDMPAAFLAASVVTVPSIEPEAFGRSAVEAQAMGAPVVVSDLGAVPETVLAPPQAPAAARTGWRVPPGDAEALADAVQTALGMGASARDALAARGRAHVEAHFSLGRMVGETLDLYAALLGQERA</sequence>
<dbReference type="RefSeq" id="WP_406855652.1">
    <property type="nucleotide sequence ID" value="NZ_CP157484.1"/>
</dbReference>
<dbReference type="EMBL" id="CP157484">
    <property type="protein sequence ID" value="XBO38811.1"/>
    <property type="molecule type" value="Genomic_DNA"/>
</dbReference>
<protein>
    <submittedName>
        <fullName evidence="3">Glycosyltransferase family 4 protein</fullName>
    </submittedName>
</protein>
<organism evidence="3">
    <name type="scientific">Alsobacter sp. KACC 23698</name>
    <dbReference type="NCBI Taxonomy" id="3149229"/>
    <lineage>
        <taxon>Bacteria</taxon>
        <taxon>Pseudomonadati</taxon>
        <taxon>Pseudomonadota</taxon>
        <taxon>Alphaproteobacteria</taxon>
        <taxon>Hyphomicrobiales</taxon>
        <taxon>Alsobacteraceae</taxon>
        <taxon>Alsobacter</taxon>
    </lineage>
</organism>
<dbReference type="AlphaFoldDB" id="A0AAU7JF36"/>
<feature type="domain" description="Glycosyl transferase family 1" evidence="1">
    <location>
        <begin position="200"/>
        <end position="378"/>
    </location>
</feature>
<proteinExistence type="predicted"/>
<evidence type="ECO:0000313" key="3">
    <source>
        <dbReference type="EMBL" id="XBO38811.1"/>
    </source>
</evidence>
<evidence type="ECO:0000259" key="1">
    <source>
        <dbReference type="Pfam" id="PF00534"/>
    </source>
</evidence>
<dbReference type="Pfam" id="PF13439">
    <property type="entry name" value="Glyco_transf_4"/>
    <property type="match status" value="1"/>
</dbReference>
<dbReference type="Pfam" id="PF00534">
    <property type="entry name" value="Glycos_transf_1"/>
    <property type="match status" value="1"/>
</dbReference>
<dbReference type="Gene3D" id="3.40.50.2000">
    <property type="entry name" value="Glycogen Phosphorylase B"/>
    <property type="match status" value="2"/>
</dbReference>
<evidence type="ECO:0000259" key="2">
    <source>
        <dbReference type="Pfam" id="PF13439"/>
    </source>
</evidence>
<feature type="domain" description="Glycosyltransferase subfamily 4-like N-terminal" evidence="2">
    <location>
        <begin position="33"/>
        <end position="186"/>
    </location>
</feature>
<dbReference type="GO" id="GO:0016757">
    <property type="term" value="F:glycosyltransferase activity"/>
    <property type="evidence" value="ECO:0007669"/>
    <property type="project" value="InterPro"/>
</dbReference>
<reference evidence="3" key="1">
    <citation type="submission" date="2024-05" db="EMBL/GenBank/DDBJ databases">
        <authorList>
            <person name="Kim S."/>
            <person name="Heo J."/>
            <person name="Choi H."/>
            <person name="Choi Y."/>
            <person name="Kwon S.-W."/>
            <person name="Kim Y."/>
        </authorList>
    </citation>
    <scope>NUCLEOTIDE SEQUENCE</scope>
    <source>
        <strain evidence="3">KACC 23698</strain>
    </source>
</reference>
<name>A0AAU7JF36_9HYPH</name>
<dbReference type="InterPro" id="IPR028098">
    <property type="entry name" value="Glyco_trans_4-like_N"/>
</dbReference>
<gene>
    <name evidence="3" type="ORF">ABEG18_24485</name>
</gene>
<dbReference type="SUPFAM" id="SSF53756">
    <property type="entry name" value="UDP-Glycosyltransferase/glycogen phosphorylase"/>
    <property type="match status" value="1"/>
</dbReference>